<dbReference type="EMBL" id="CP006918">
    <property type="protein sequence ID" value="AHM81389.1"/>
    <property type="molecule type" value="Genomic_DNA"/>
</dbReference>
<dbReference type="Proteomes" id="UP000019586">
    <property type="component" value="Chromosome"/>
</dbReference>
<accession>W8UNC0</accession>
<protein>
    <submittedName>
        <fullName evidence="1">Uncharacterized protein</fullName>
    </submittedName>
</protein>
<evidence type="ECO:0000313" key="1">
    <source>
        <dbReference type="EMBL" id="AHM81389.1"/>
    </source>
</evidence>
<evidence type="ECO:0000313" key="2">
    <source>
        <dbReference type="Proteomes" id="UP000019586"/>
    </source>
</evidence>
<gene>
    <name evidence="1" type="ORF">KPNJ2_04613</name>
</gene>
<reference evidence="1 2" key="1">
    <citation type="journal article" date="2014" name="Proc. Natl. Acad. Sci. U.S.A.">
        <title>Molecular dissection of the evolution of carbapenem-resistant multilocus sequence type 258 Klebsiella pneumoniae.</title>
        <authorList>
            <person name="Deleo F.R."/>
            <person name="Chen L."/>
            <person name="Porcella S.F."/>
            <person name="Martens C.A."/>
            <person name="Kobayashi S.D."/>
            <person name="Porter A.R."/>
            <person name="Chavda K.D."/>
            <person name="Jacobs M.R."/>
            <person name="Mathema B."/>
            <person name="Olsen R.J."/>
            <person name="Bonomo R.A."/>
            <person name="Musser J.M."/>
            <person name="Kreiswirth B.N."/>
        </authorList>
    </citation>
    <scope>NUCLEOTIDE SEQUENCE [LARGE SCALE GENOMIC DNA]</scope>
    <source>
        <strain evidence="1">30684/NJST258_2</strain>
    </source>
</reference>
<name>W8UNC0_KLEPN</name>
<proteinExistence type="predicted"/>
<dbReference type="KEGG" id="kps:KPNJ2_04613"/>
<organism evidence="1 2">
    <name type="scientific">Klebsiella pneumoniae 30684/NJST258_2</name>
    <dbReference type="NCBI Taxonomy" id="1420013"/>
    <lineage>
        <taxon>Bacteria</taxon>
        <taxon>Pseudomonadati</taxon>
        <taxon>Pseudomonadota</taxon>
        <taxon>Gammaproteobacteria</taxon>
        <taxon>Enterobacterales</taxon>
        <taxon>Enterobacteriaceae</taxon>
        <taxon>Klebsiella/Raoultella group</taxon>
        <taxon>Klebsiella</taxon>
        <taxon>Klebsiella pneumoniae complex</taxon>
    </lineage>
</organism>
<sequence>MRLTLSSHSYIFILNTRALFLLAVQGKYINSAGEGEESGIILL</sequence>
<dbReference type="HOGENOM" id="CLU_3234885_0_0_6"/>
<dbReference type="AlphaFoldDB" id="W8UNC0"/>